<gene>
    <name evidence="1" type="ORF">Rsw2DRAFT_3001</name>
</gene>
<dbReference type="Proteomes" id="UP000010121">
    <property type="component" value="Unassembled WGS sequence"/>
</dbReference>
<evidence type="ECO:0000313" key="2">
    <source>
        <dbReference type="Proteomes" id="UP000010121"/>
    </source>
</evidence>
<keyword evidence="2" id="KW-1185">Reference proteome</keyword>
<dbReference type="RefSeq" id="WP_008032441.1">
    <property type="nucleotide sequence ID" value="NZ_ACYY01000027.1"/>
</dbReference>
<dbReference type="AlphaFoldDB" id="C8S4M3"/>
<protein>
    <submittedName>
        <fullName evidence="1">Uncharacterized protein</fullName>
    </submittedName>
</protein>
<sequence length="89" mass="10199">MMTDRAKRPTETVIVAVPDELRGHAREAIARLSYLYPNFEFALSETGIEVHGPAVDADLRRDIHYTLVRMKIYSEGAELRAMLWRSVHS</sequence>
<reference evidence="1 2" key="1">
    <citation type="submission" date="2009-08" db="EMBL/GenBank/DDBJ databases">
        <title>The draft genome of Rhodobacter sp. SW2.</title>
        <authorList>
            <consortium name="US DOE Joint Genome Institute (JGI-PGF)"/>
            <person name="Lucas S."/>
            <person name="Copeland A."/>
            <person name="Lapidus A."/>
            <person name="Glavina del Rio T."/>
            <person name="Tice H."/>
            <person name="Bruce D."/>
            <person name="Goodwin L."/>
            <person name="Pitluck S."/>
            <person name="Larimer F."/>
            <person name="Land M.L."/>
            <person name="Hauser L."/>
            <person name="Emerson D."/>
        </authorList>
    </citation>
    <scope>NUCLEOTIDE SEQUENCE [LARGE SCALE GENOMIC DNA]</scope>
    <source>
        <strain evidence="1 2">SW2</strain>
    </source>
</reference>
<evidence type="ECO:0000313" key="1">
    <source>
        <dbReference type="EMBL" id="EEW24022.1"/>
    </source>
</evidence>
<dbReference type="EMBL" id="ACYY01000027">
    <property type="protein sequence ID" value="EEW24022.1"/>
    <property type="molecule type" value="Genomic_DNA"/>
</dbReference>
<proteinExistence type="predicted"/>
<accession>C8S4M3</accession>
<dbReference type="STRING" id="371731.Rsw2DRAFT_3001"/>
<name>C8S4M3_9RHOB</name>
<comment type="caution">
    <text evidence="1">The sequence shown here is derived from an EMBL/GenBank/DDBJ whole genome shotgun (WGS) entry which is preliminary data.</text>
</comment>
<organism evidence="1 2">
    <name type="scientific">Rhodobacter ferrooxidans</name>
    <dbReference type="NCBI Taxonomy" id="371731"/>
    <lineage>
        <taxon>Bacteria</taxon>
        <taxon>Pseudomonadati</taxon>
        <taxon>Pseudomonadota</taxon>
        <taxon>Alphaproteobacteria</taxon>
        <taxon>Rhodobacterales</taxon>
        <taxon>Rhodobacter group</taxon>
        <taxon>Rhodobacter</taxon>
    </lineage>
</organism>